<dbReference type="Proteomes" id="UP000594121">
    <property type="component" value="Chromosome"/>
</dbReference>
<sequence length="88" mass="9913">MASRDYKYEVQVVKLERAMRVDKSLVEQLEKALSKKMISGMKKEAVECPVLKSQVSFLQCYACPNFVRRVRGVVYCRGLPLGGAGRNA</sequence>
<protein>
    <submittedName>
        <fullName evidence="1">Uncharacterized protein</fullName>
    </submittedName>
</protein>
<evidence type="ECO:0000313" key="1">
    <source>
        <dbReference type="EMBL" id="QOJ78296.1"/>
    </source>
</evidence>
<organism evidence="1 2">
    <name type="scientific">Infirmifilum lucidum</name>
    <dbReference type="NCBI Taxonomy" id="2776706"/>
    <lineage>
        <taxon>Archaea</taxon>
        <taxon>Thermoproteota</taxon>
        <taxon>Thermoprotei</taxon>
        <taxon>Thermofilales</taxon>
        <taxon>Thermofilaceae</taxon>
        <taxon>Infirmifilum</taxon>
    </lineage>
</organism>
<keyword evidence="2" id="KW-1185">Reference proteome</keyword>
<dbReference type="KEGG" id="thel:IG193_05890"/>
<reference evidence="1 2" key="1">
    <citation type="submission" date="2020-10" db="EMBL/GenBank/DDBJ databases">
        <title>Thermofilum lucidum 3507LT sp. nov. a novel member of Thermofilaceae family isolated from Chile hot spring, and proposal of description order Thermofilales.</title>
        <authorList>
            <person name="Zayulina K.S."/>
            <person name="Elcheninov A.G."/>
            <person name="Toshchakov S.V."/>
            <person name="Kublanov I.V."/>
        </authorList>
    </citation>
    <scope>NUCLEOTIDE SEQUENCE [LARGE SCALE GENOMIC DNA]</scope>
    <source>
        <strain evidence="1 2">3507LT</strain>
    </source>
</reference>
<gene>
    <name evidence="1" type="ORF">IG193_05890</name>
</gene>
<evidence type="ECO:0000313" key="2">
    <source>
        <dbReference type="Proteomes" id="UP000594121"/>
    </source>
</evidence>
<dbReference type="AlphaFoldDB" id="A0A7L9FH98"/>
<name>A0A7L9FH98_9CREN</name>
<dbReference type="RefSeq" id="WP_192818268.1">
    <property type="nucleotide sequence ID" value="NZ_CP062310.1"/>
</dbReference>
<dbReference type="EMBL" id="CP062310">
    <property type="protein sequence ID" value="QOJ78296.1"/>
    <property type="molecule type" value="Genomic_DNA"/>
</dbReference>
<dbReference type="GeneID" id="59149408"/>
<dbReference type="InParanoid" id="A0A7L9FH98"/>
<proteinExistence type="predicted"/>
<accession>A0A7L9FH98</accession>